<reference evidence="3" key="2">
    <citation type="submission" date="2019-10" db="EMBL/GenBank/DDBJ databases">
        <title>Malate fermentation in French cider.</title>
        <authorList>
            <person name="Cousin F.J."/>
            <person name="Medina Fernandez S."/>
            <person name="Misery B."/>
            <person name="Laplace J.-M."/>
            <person name="Cretenet M."/>
        </authorList>
    </citation>
    <scope>NUCLEOTIDE SEQUENCE</scope>
    <source>
        <strain evidence="3">UCMA15901</strain>
    </source>
</reference>
<dbReference type="Pfam" id="PF00149">
    <property type="entry name" value="Metallophos"/>
    <property type="match status" value="1"/>
</dbReference>
<dbReference type="EMBL" id="WERX01000025">
    <property type="protein sequence ID" value="MDV7694810.1"/>
    <property type="molecule type" value="Genomic_DNA"/>
</dbReference>
<dbReference type="Gene3D" id="3.60.21.10">
    <property type="match status" value="1"/>
</dbReference>
<evidence type="ECO:0000313" key="3">
    <source>
        <dbReference type="EMBL" id="MDV7694810.1"/>
    </source>
</evidence>
<keyword evidence="3" id="KW-0269">Exonuclease</keyword>
<dbReference type="EMBL" id="LXND01000023">
    <property type="protein sequence ID" value="OAD64712.1"/>
    <property type="molecule type" value="Genomic_DNA"/>
</dbReference>
<keyword evidence="5" id="KW-1185">Reference proteome</keyword>
<evidence type="ECO:0000313" key="5">
    <source>
        <dbReference type="Proteomes" id="UP000077280"/>
    </source>
</evidence>
<evidence type="ECO:0000313" key="4">
    <source>
        <dbReference type="EMBL" id="OAD64712.1"/>
    </source>
</evidence>
<dbReference type="AlphaFoldDB" id="A0AAP5TBZ0"/>
<proteinExistence type="predicted"/>
<dbReference type="PIRSF" id="PIRSF033091">
    <property type="entry name" value="Pesterase_YhaO"/>
    <property type="match status" value="1"/>
</dbReference>
<keyword evidence="3" id="KW-0540">Nuclease</keyword>
<dbReference type="InterPro" id="IPR014576">
    <property type="entry name" value="Pesterase_YhaO"/>
</dbReference>
<dbReference type="Proteomes" id="UP000077280">
    <property type="component" value="Unassembled WGS sequence"/>
</dbReference>
<evidence type="ECO:0000256" key="1">
    <source>
        <dbReference type="ARBA" id="ARBA00022801"/>
    </source>
</evidence>
<dbReference type="InterPro" id="IPR050535">
    <property type="entry name" value="DNA_Repair-Maintenance_Comp"/>
</dbReference>
<accession>A0AAP5TBZ0</accession>
<dbReference type="InterPro" id="IPR029052">
    <property type="entry name" value="Metallo-depent_PP-like"/>
</dbReference>
<dbReference type="GO" id="GO:0004527">
    <property type="term" value="F:exonuclease activity"/>
    <property type="evidence" value="ECO:0007669"/>
    <property type="project" value="UniProtKB-KW"/>
</dbReference>
<dbReference type="InterPro" id="IPR041796">
    <property type="entry name" value="Mre11_N"/>
</dbReference>
<protein>
    <submittedName>
        <fullName evidence="3">DNA repair exonuclease</fullName>
    </submittedName>
</protein>
<dbReference type="Proteomes" id="UP001275867">
    <property type="component" value="Unassembled WGS sequence"/>
</dbReference>
<dbReference type="PANTHER" id="PTHR30337:SF7">
    <property type="entry name" value="PHOSPHOESTERASE"/>
    <property type="match status" value="1"/>
</dbReference>
<dbReference type="CDD" id="cd00840">
    <property type="entry name" value="MPP_Mre11_N"/>
    <property type="match status" value="1"/>
</dbReference>
<dbReference type="InterPro" id="IPR004843">
    <property type="entry name" value="Calcineurin-like_PHP"/>
</dbReference>
<dbReference type="SUPFAM" id="SSF56300">
    <property type="entry name" value="Metallo-dependent phosphatases"/>
    <property type="match status" value="1"/>
</dbReference>
<evidence type="ECO:0000259" key="2">
    <source>
        <dbReference type="Pfam" id="PF00149"/>
    </source>
</evidence>
<reference evidence="4 5" key="1">
    <citation type="submission" date="2016-05" db="EMBL/GenBank/DDBJ databases">
        <title>Draft genome sequence of Pediococcus parvulus 2.6, a probiotic beta-glucan producer strain.</title>
        <authorList>
            <person name="Mohedano M.L."/>
            <person name="Perez-Ramos A."/>
            <person name="Duenas M.T."/>
            <person name="Lamontanara A."/>
            <person name="Orru L."/>
            <person name="Spano G."/>
            <person name="Capozzi V."/>
            <person name="Lopez P."/>
        </authorList>
    </citation>
    <scope>NUCLEOTIDE SEQUENCE [LARGE SCALE GENOMIC DNA]</scope>
    <source>
        <strain evidence="4 5">2.6</strain>
    </source>
</reference>
<gene>
    <name evidence="4" type="ORF">A7K95_03390</name>
    <name evidence="3" type="ORF">GA842_08015</name>
</gene>
<dbReference type="RefSeq" id="WP_068805211.1">
    <property type="nucleotide sequence ID" value="NZ_CP158977.1"/>
</dbReference>
<name>A0AAP5TBZ0_9LACO</name>
<feature type="domain" description="Calcineurin-like phosphoesterase" evidence="2">
    <location>
        <begin position="1"/>
        <end position="199"/>
    </location>
</feature>
<keyword evidence="1" id="KW-0378">Hydrolase</keyword>
<comment type="caution">
    <text evidence="3">The sequence shown here is derived from an EMBL/GenBank/DDBJ whole genome shotgun (WGS) entry which is preliminary data.</text>
</comment>
<evidence type="ECO:0000313" key="6">
    <source>
        <dbReference type="Proteomes" id="UP001275867"/>
    </source>
</evidence>
<sequence length="409" mass="46518">MKFIHSADIHLDSPFKGLRKAPDQVWQLIHDSTYRAFSNLVTTAIKENVDFVLIVGDLFDQVQHSIRADLFVNEQFERLNQKQIPVYLSYGNHDYLNDNTEIINYPKNVHVFSSNPQKEQLTLKDGTTVSIIGFSYDKQAVKEDIVAEFPARDQADFEIGTVHGSLDSLNAPEANYAPFSKTELLNLHYDYWALGHIHKRQVLNEDPAIIYSGNLQGRHKNEPGTKGFYLVSSEGEKLIPKFKEASVINWQKLTIEVTAADTFDEIVKTILHHIEILLDKQPNFIDVKIKNVQTLSGAVLTRIKDGSLLEVVQQKLLKNSQSWVYEITPVPAQELSNLSALDSGFWEQSRKKIFTEENVTQIAGKLLNYSFITEALNEKSQDTQLQDLAETLLLENGGREEQNDEDTKD</sequence>
<organism evidence="3 6">
    <name type="scientific">Pediococcus parvulus</name>
    <dbReference type="NCBI Taxonomy" id="54062"/>
    <lineage>
        <taxon>Bacteria</taxon>
        <taxon>Bacillati</taxon>
        <taxon>Bacillota</taxon>
        <taxon>Bacilli</taxon>
        <taxon>Lactobacillales</taxon>
        <taxon>Lactobacillaceae</taxon>
        <taxon>Pediococcus</taxon>
    </lineage>
</organism>
<dbReference type="PANTHER" id="PTHR30337">
    <property type="entry name" value="COMPONENT OF ATP-DEPENDENT DSDNA EXONUCLEASE"/>
    <property type="match status" value="1"/>
</dbReference>